<comment type="similarity">
    <text evidence="1 13 17">Belongs to the NAD-dependent glycerol-3-phosphate dehydrogenase family.</text>
</comment>
<keyword evidence="3 13" id="KW-0521">NADP</keyword>
<dbReference type="Pfam" id="PF01210">
    <property type="entry name" value="NAD_Gly3P_dh_N"/>
    <property type="match status" value="1"/>
</dbReference>
<evidence type="ECO:0000256" key="15">
    <source>
        <dbReference type="PIRSR" id="PIRSR000114-2"/>
    </source>
</evidence>
<accession>A0A9X5AMP2</accession>
<dbReference type="SUPFAM" id="SSF51735">
    <property type="entry name" value="NAD(P)-binding Rossmann-fold domains"/>
    <property type="match status" value="1"/>
</dbReference>
<evidence type="ECO:0000256" key="9">
    <source>
        <dbReference type="ARBA" id="ARBA00052716"/>
    </source>
</evidence>
<dbReference type="OrthoDB" id="9812273at2"/>
<dbReference type="PANTHER" id="PTHR11728:SF1">
    <property type="entry name" value="GLYCEROL-3-PHOSPHATE DEHYDROGENASE [NAD(+)] 2, CHLOROPLASTIC"/>
    <property type="match status" value="1"/>
</dbReference>
<feature type="binding site" evidence="15">
    <location>
        <position position="107"/>
    </location>
    <ligand>
        <name>substrate</name>
    </ligand>
</feature>
<keyword evidence="13" id="KW-0963">Cytoplasm</keyword>
<dbReference type="GO" id="GO:0046168">
    <property type="term" value="P:glycerol-3-phosphate catabolic process"/>
    <property type="evidence" value="ECO:0007669"/>
    <property type="project" value="InterPro"/>
</dbReference>
<feature type="binding site" evidence="16">
    <location>
        <position position="257"/>
    </location>
    <ligand>
        <name>NAD(+)</name>
        <dbReference type="ChEBI" id="CHEBI:57540"/>
    </ligand>
</feature>
<dbReference type="EC" id="1.1.1.94" evidence="10 13"/>
<dbReference type="PROSITE" id="PS00957">
    <property type="entry name" value="NAD_G3PDH"/>
    <property type="match status" value="1"/>
</dbReference>
<dbReference type="PRINTS" id="PR00077">
    <property type="entry name" value="GPDHDRGNASE"/>
</dbReference>
<dbReference type="InterPro" id="IPR006109">
    <property type="entry name" value="G3P_DH_NAD-dep_C"/>
</dbReference>
<dbReference type="FunFam" id="1.10.1040.10:FF:000001">
    <property type="entry name" value="Glycerol-3-phosphate dehydrogenase [NAD(P)+]"/>
    <property type="match status" value="1"/>
</dbReference>
<feature type="active site" description="Proton acceptor" evidence="13 14">
    <location>
        <position position="193"/>
    </location>
</feature>
<feature type="binding site" evidence="13">
    <location>
        <position position="281"/>
    </location>
    <ligand>
        <name>NADPH</name>
        <dbReference type="ChEBI" id="CHEBI:57783"/>
    </ligand>
</feature>
<dbReference type="InterPro" id="IPR006168">
    <property type="entry name" value="G3P_DH_NAD-dep"/>
</dbReference>
<dbReference type="NCBIfam" id="NF000940">
    <property type="entry name" value="PRK00094.1-2"/>
    <property type="match status" value="1"/>
</dbReference>
<keyword evidence="5 13" id="KW-0520">NAD</keyword>
<evidence type="ECO:0000256" key="13">
    <source>
        <dbReference type="HAMAP-Rule" id="MF_00394"/>
    </source>
</evidence>
<feature type="domain" description="Glycerol-3-phosphate dehydrogenase NAD-dependent N-terminal" evidence="18">
    <location>
        <begin position="4"/>
        <end position="159"/>
    </location>
</feature>
<evidence type="ECO:0000256" key="2">
    <source>
        <dbReference type="ARBA" id="ARBA00022516"/>
    </source>
</evidence>
<keyword evidence="4 13" id="KW-0560">Oxidoreductase</keyword>
<dbReference type="Gene3D" id="1.10.1040.10">
    <property type="entry name" value="N-(1-d-carboxylethyl)-l-norvaline Dehydrogenase, domain 2"/>
    <property type="match status" value="1"/>
</dbReference>
<feature type="binding site" evidence="13">
    <location>
        <position position="193"/>
    </location>
    <ligand>
        <name>sn-glycerol 3-phosphate</name>
        <dbReference type="ChEBI" id="CHEBI:57597"/>
    </ligand>
</feature>
<name>A0A9X5AMP2_9FIRM</name>
<feature type="binding site" evidence="13">
    <location>
        <position position="140"/>
    </location>
    <ligand>
        <name>sn-glycerol 3-phosphate</name>
        <dbReference type="ChEBI" id="CHEBI:57597"/>
    </ligand>
</feature>
<feature type="binding site" evidence="13">
    <location>
        <position position="107"/>
    </location>
    <ligand>
        <name>NADPH</name>
        <dbReference type="ChEBI" id="CHEBI:57783"/>
    </ligand>
</feature>
<keyword evidence="2 13" id="KW-0444">Lipid biosynthesis</keyword>
<feature type="binding site" evidence="13">
    <location>
        <position position="12"/>
    </location>
    <ligand>
        <name>NADPH</name>
        <dbReference type="ChEBI" id="CHEBI:57783"/>
    </ligand>
</feature>
<feature type="binding site" evidence="13">
    <location>
        <position position="258"/>
    </location>
    <ligand>
        <name>sn-glycerol 3-phosphate</name>
        <dbReference type="ChEBI" id="CHEBI:57597"/>
    </ligand>
</feature>
<comment type="subcellular location">
    <subcellularLocation>
        <location evidence="13">Cytoplasm</location>
    </subcellularLocation>
</comment>
<comment type="catalytic activity">
    <reaction evidence="13">
        <text>sn-glycerol 3-phosphate + NAD(+) = dihydroxyacetone phosphate + NADH + H(+)</text>
        <dbReference type="Rhea" id="RHEA:11092"/>
        <dbReference type="ChEBI" id="CHEBI:15378"/>
        <dbReference type="ChEBI" id="CHEBI:57540"/>
        <dbReference type="ChEBI" id="CHEBI:57597"/>
        <dbReference type="ChEBI" id="CHEBI:57642"/>
        <dbReference type="ChEBI" id="CHEBI:57945"/>
        <dbReference type="EC" id="1.1.1.94"/>
    </reaction>
</comment>
<dbReference type="SUPFAM" id="SSF48179">
    <property type="entry name" value="6-phosphogluconate dehydrogenase C-terminal domain-like"/>
    <property type="match status" value="1"/>
</dbReference>
<feature type="binding site" evidence="13">
    <location>
        <position position="257"/>
    </location>
    <ligand>
        <name>NADPH</name>
        <dbReference type="ChEBI" id="CHEBI:57783"/>
    </ligand>
</feature>
<keyword evidence="7 13" id="KW-0594">Phospholipid biosynthesis</keyword>
<dbReference type="InterPro" id="IPR011128">
    <property type="entry name" value="G3P_DH_NAD-dep_N"/>
</dbReference>
<feature type="binding site" evidence="13">
    <location>
        <position position="257"/>
    </location>
    <ligand>
        <name>sn-glycerol 3-phosphate</name>
        <dbReference type="ChEBI" id="CHEBI:57597"/>
    </ligand>
</feature>
<evidence type="ECO:0000256" key="1">
    <source>
        <dbReference type="ARBA" id="ARBA00011009"/>
    </source>
</evidence>
<comment type="function">
    <text evidence="13">Catalyzes the reduction of the glycolytic intermediate dihydroxyacetone phosphate (DHAP) to sn-glycerol 3-phosphate (G3P), the key precursor for phospholipid synthesis.</text>
</comment>
<dbReference type="GO" id="GO:0006650">
    <property type="term" value="P:glycerophospholipid metabolic process"/>
    <property type="evidence" value="ECO:0007669"/>
    <property type="project" value="UniProtKB-UniRule"/>
</dbReference>
<dbReference type="NCBIfam" id="NF000942">
    <property type="entry name" value="PRK00094.1-4"/>
    <property type="match status" value="1"/>
</dbReference>
<dbReference type="AlphaFoldDB" id="A0A9X5AMP2"/>
<dbReference type="PIRSF" id="PIRSF000114">
    <property type="entry name" value="Glycerol-3-P_dh"/>
    <property type="match status" value="1"/>
</dbReference>
<feature type="binding site" evidence="13">
    <location>
        <position position="107"/>
    </location>
    <ligand>
        <name>sn-glycerol 3-phosphate</name>
        <dbReference type="ChEBI" id="CHEBI:57597"/>
    </ligand>
</feature>
<evidence type="ECO:0000259" key="18">
    <source>
        <dbReference type="Pfam" id="PF01210"/>
    </source>
</evidence>
<dbReference type="GO" id="GO:0051287">
    <property type="term" value="F:NAD binding"/>
    <property type="evidence" value="ECO:0007669"/>
    <property type="project" value="InterPro"/>
</dbReference>
<evidence type="ECO:0000256" key="17">
    <source>
        <dbReference type="RuleBase" id="RU000437"/>
    </source>
</evidence>
<dbReference type="GO" id="GO:0005829">
    <property type="term" value="C:cytosol"/>
    <property type="evidence" value="ECO:0007669"/>
    <property type="project" value="TreeGrafter"/>
</dbReference>
<evidence type="ECO:0000256" key="8">
    <source>
        <dbReference type="ARBA" id="ARBA00023264"/>
    </source>
</evidence>
<dbReference type="Proteomes" id="UP000487649">
    <property type="component" value="Unassembled WGS sequence"/>
</dbReference>
<keyword evidence="13" id="KW-0547">Nucleotide-binding</keyword>
<feature type="binding site" evidence="13">
    <location>
        <position position="142"/>
    </location>
    <ligand>
        <name>NADPH</name>
        <dbReference type="ChEBI" id="CHEBI:57783"/>
    </ligand>
</feature>
<evidence type="ECO:0000256" key="3">
    <source>
        <dbReference type="ARBA" id="ARBA00022857"/>
    </source>
</evidence>
<gene>
    <name evidence="13" type="primary">gpsA</name>
    <name evidence="20" type="ORF">GMA92_00210</name>
</gene>
<evidence type="ECO:0000256" key="7">
    <source>
        <dbReference type="ARBA" id="ARBA00023209"/>
    </source>
</evidence>
<dbReference type="InterPro" id="IPR008927">
    <property type="entry name" value="6-PGluconate_DH-like_C_sf"/>
</dbReference>
<evidence type="ECO:0000256" key="5">
    <source>
        <dbReference type="ARBA" id="ARBA00023027"/>
    </source>
</evidence>
<comment type="catalytic activity">
    <reaction evidence="9">
        <text>sn-glycerol 3-phosphate + NADP(+) = dihydroxyacetone phosphate + NADPH + H(+)</text>
        <dbReference type="Rhea" id="RHEA:11096"/>
        <dbReference type="ChEBI" id="CHEBI:15378"/>
        <dbReference type="ChEBI" id="CHEBI:57597"/>
        <dbReference type="ChEBI" id="CHEBI:57642"/>
        <dbReference type="ChEBI" id="CHEBI:57783"/>
        <dbReference type="ChEBI" id="CHEBI:58349"/>
        <dbReference type="EC" id="1.1.1.94"/>
    </reaction>
    <physiologicalReaction direction="right-to-left" evidence="9">
        <dbReference type="Rhea" id="RHEA:11098"/>
    </physiologicalReaction>
</comment>
<evidence type="ECO:0000256" key="16">
    <source>
        <dbReference type="PIRSR" id="PIRSR000114-3"/>
    </source>
</evidence>
<dbReference type="Pfam" id="PF07479">
    <property type="entry name" value="NAD_Gly3P_dh_C"/>
    <property type="match status" value="1"/>
</dbReference>
<keyword evidence="6 13" id="KW-0443">Lipid metabolism</keyword>
<protein>
    <recommendedName>
        <fullName evidence="11 13">Glycerol-3-phosphate dehydrogenase [NAD(P)+]</fullName>
        <ecNumber evidence="10 13">1.1.1.94</ecNumber>
    </recommendedName>
    <alternativeName>
        <fullName evidence="13">NAD(P)(+)-dependent glycerol-3-phosphate dehydrogenase</fullName>
    </alternativeName>
    <alternativeName>
        <fullName evidence="12 13">NAD(P)H-dependent dihydroxyacetone-phosphate reductase</fullName>
    </alternativeName>
</protein>
<evidence type="ECO:0000256" key="14">
    <source>
        <dbReference type="PIRSR" id="PIRSR000114-1"/>
    </source>
</evidence>
<dbReference type="GO" id="GO:0046167">
    <property type="term" value="P:glycerol-3-phosphate biosynthetic process"/>
    <property type="evidence" value="ECO:0007669"/>
    <property type="project" value="UniProtKB-UniRule"/>
</dbReference>
<comment type="caution">
    <text evidence="20">The sequence shown here is derived from an EMBL/GenBank/DDBJ whole genome shotgun (WGS) entry which is preliminary data.</text>
</comment>
<evidence type="ECO:0000313" key="20">
    <source>
        <dbReference type="EMBL" id="MTK19860.1"/>
    </source>
</evidence>
<proteinExistence type="inferred from homology"/>
<dbReference type="EMBL" id="WMQE01000001">
    <property type="protein sequence ID" value="MTK19860.1"/>
    <property type="molecule type" value="Genomic_DNA"/>
</dbReference>
<dbReference type="Gene3D" id="3.40.50.720">
    <property type="entry name" value="NAD(P)-binding Rossmann-like Domain"/>
    <property type="match status" value="1"/>
</dbReference>
<dbReference type="PANTHER" id="PTHR11728">
    <property type="entry name" value="GLYCEROL-3-PHOSPHATE DEHYDROGENASE"/>
    <property type="match status" value="1"/>
</dbReference>
<dbReference type="InterPro" id="IPR036291">
    <property type="entry name" value="NAD(P)-bd_dom_sf"/>
</dbReference>
<feature type="binding site" evidence="16">
    <location>
        <position position="142"/>
    </location>
    <ligand>
        <name>NAD(+)</name>
        <dbReference type="ChEBI" id="CHEBI:57540"/>
    </ligand>
</feature>
<evidence type="ECO:0000256" key="6">
    <source>
        <dbReference type="ARBA" id="ARBA00023098"/>
    </source>
</evidence>
<feature type="binding site" evidence="13">
    <location>
        <position position="246"/>
    </location>
    <ligand>
        <name>sn-glycerol 3-phosphate</name>
        <dbReference type="ChEBI" id="CHEBI:57597"/>
    </ligand>
</feature>
<feature type="domain" description="Glycerol-3-phosphate dehydrogenase NAD-dependent C-terminal" evidence="19">
    <location>
        <begin position="182"/>
        <end position="322"/>
    </location>
</feature>
<feature type="binding site" evidence="13">
    <location>
        <position position="283"/>
    </location>
    <ligand>
        <name>NADPH</name>
        <dbReference type="ChEBI" id="CHEBI:57783"/>
    </ligand>
</feature>
<dbReference type="NCBIfam" id="NF000941">
    <property type="entry name" value="PRK00094.1-3"/>
    <property type="match status" value="1"/>
</dbReference>
<comment type="caution">
    <text evidence="13">Lacks conserved residue(s) required for the propagation of feature annotation.</text>
</comment>
<feature type="binding site" evidence="13">
    <location>
        <position position="138"/>
    </location>
    <ligand>
        <name>sn-glycerol 3-phosphate</name>
        <dbReference type="ChEBI" id="CHEBI:57597"/>
    </ligand>
</feature>
<dbReference type="GO" id="GO:0008654">
    <property type="term" value="P:phospholipid biosynthetic process"/>
    <property type="evidence" value="ECO:0007669"/>
    <property type="project" value="UniProtKB-KW"/>
</dbReference>
<dbReference type="GO" id="GO:0005975">
    <property type="term" value="P:carbohydrate metabolic process"/>
    <property type="evidence" value="ECO:0007669"/>
    <property type="project" value="InterPro"/>
</dbReference>
<evidence type="ECO:0000256" key="4">
    <source>
        <dbReference type="ARBA" id="ARBA00023002"/>
    </source>
</evidence>
<dbReference type="InterPro" id="IPR013328">
    <property type="entry name" value="6PGD_dom2"/>
</dbReference>
<feature type="binding site" evidence="15">
    <location>
        <begin position="257"/>
        <end position="258"/>
    </location>
    <ligand>
        <name>substrate</name>
    </ligand>
</feature>
<evidence type="ECO:0000256" key="11">
    <source>
        <dbReference type="ARBA" id="ARBA00069372"/>
    </source>
</evidence>
<dbReference type="HAMAP" id="MF_00394">
    <property type="entry name" value="NAD_Glyc3P_dehydrog"/>
    <property type="match status" value="1"/>
</dbReference>
<evidence type="ECO:0000313" key="21">
    <source>
        <dbReference type="Proteomes" id="UP000487649"/>
    </source>
</evidence>
<evidence type="ECO:0000259" key="19">
    <source>
        <dbReference type="Pfam" id="PF07479"/>
    </source>
</evidence>
<dbReference type="GO" id="GO:0047952">
    <property type="term" value="F:glycerol-3-phosphate dehydrogenase [NAD(P)+] activity"/>
    <property type="evidence" value="ECO:0007669"/>
    <property type="project" value="UniProtKB-UniRule"/>
</dbReference>
<evidence type="ECO:0000256" key="12">
    <source>
        <dbReference type="ARBA" id="ARBA00080511"/>
    </source>
</evidence>
<dbReference type="RefSeq" id="WP_006784023.1">
    <property type="nucleotide sequence ID" value="NZ_CYXW01000001.1"/>
</dbReference>
<organism evidence="20 21">
    <name type="scientific">Turicibacter sanguinis</name>
    <dbReference type="NCBI Taxonomy" id="154288"/>
    <lineage>
        <taxon>Bacteria</taxon>
        <taxon>Bacillati</taxon>
        <taxon>Bacillota</taxon>
        <taxon>Erysipelotrichia</taxon>
        <taxon>Erysipelotrichales</taxon>
        <taxon>Turicibacteraceae</taxon>
        <taxon>Turicibacter</taxon>
    </lineage>
</organism>
<dbReference type="FunFam" id="3.40.50.720:FF:000019">
    <property type="entry name" value="Glycerol-3-phosphate dehydrogenase [NAD(P)+]"/>
    <property type="match status" value="1"/>
</dbReference>
<feature type="binding site" evidence="13">
    <location>
        <position position="13"/>
    </location>
    <ligand>
        <name>NADPH</name>
        <dbReference type="ChEBI" id="CHEBI:57783"/>
    </ligand>
</feature>
<evidence type="ECO:0000256" key="10">
    <source>
        <dbReference type="ARBA" id="ARBA00066687"/>
    </source>
</evidence>
<keyword evidence="8 13" id="KW-1208">Phospholipid metabolism</keyword>
<sequence length="335" mass="36540">MTKSITVVGAGSWGTALAQVLCDNGHDVKLYDLNQEIIDDINRNHHNSRFFKELMLPDNLKGTTNLSEALKEAEMILLSVPTKVIRAVLKEINEVLDHPVVIINASKGIEPGTHKRVSEIVQEEINANHLVAFVALSGPSHAEEVIERAVTTVTCASTVVELANEIQLMFNNHYFRVYRVDDLIGVEVGGSIKNVIALAAGIIAGLGYGDNAKAALITRGLVEIKRLGVAVGANEETFGGLSGLGDLIVTCTSVHSRNWQAGYKIGSGSNLQEAIDSMTMVVEGVRTCQATYELAHELQIEMPIVETVYQVIFNKLEPTLAISQLMMRDMKPEFY</sequence>
<reference evidence="20 21" key="1">
    <citation type="journal article" date="2019" name="Nat. Med.">
        <title>A library of human gut bacterial isolates paired with longitudinal multiomics data enables mechanistic microbiome research.</title>
        <authorList>
            <person name="Poyet M."/>
            <person name="Groussin M."/>
            <person name="Gibbons S.M."/>
            <person name="Avila-Pacheco J."/>
            <person name="Jiang X."/>
            <person name="Kearney S.M."/>
            <person name="Perrotta A.R."/>
            <person name="Berdy B."/>
            <person name="Zhao S."/>
            <person name="Lieberman T.D."/>
            <person name="Swanson P.K."/>
            <person name="Smith M."/>
            <person name="Roesemann S."/>
            <person name="Alexander J.E."/>
            <person name="Rich S.A."/>
            <person name="Livny J."/>
            <person name="Vlamakis H."/>
            <person name="Clish C."/>
            <person name="Bullock K."/>
            <person name="Deik A."/>
            <person name="Scott J."/>
            <person name="Pierce K.A."/>
            <person name="Xavier R.J."/>
            <person name="Alm E.J."/>
        </authorList>
    </citation>
    <scope>NUCLEOTIDE SEQUENCE [LARGE SCALE GENOMIC DNA]</scope>
    <source>
        <strain evidence="20 21">BIOML-A198</strain>
    </source>
</reference>
<feature type="binding site" evidence="13">
    <location>
        <position position="256"/>
    </location>
    <ligand>
        <name>sn-glycerol 3-phosphate</name>
        <dbReference type="ChEBI" id="CHEBI:57597"/>
    </ligand>
</feature>
<comment type="pathway">
    <text evidence="13">Membrane lipid metabolism; glycerophospholipid metabolism.</text>
</comment>
<feature type="binding site" evidence="16">
    <location>
        <begin position="9"/>
        <end position="14"/>
    </location>
    <ligand>
        <name>NAD(+)</name>
        <dbReference type="ChEBI" id="CHEBI:57540"/>
    </ligand>
</feature>